<dbReference type="Proteomes" id="UP000281245">
    <property type="component" value="Unassembled WGS sequence"/>
</dbReference>
<dbReference type="AlphaFoldDB" id="A0A3M6WCR3"/>
<dbReference type="InterPro" id="IPR003173">
    <property type="entry name" value="PC4_C"/>
</dbReference>
<dbReference type="GO" id="GO:0060261">
    <property type="term" value="P:positive regulation of transcription initiation by RNA polymerase II"/>
    <property type="evidence" value="ECO:0007669"/>
    <property type="project" value="InterPro"/>
</dbReference>
<protein>
    <recommendedName>
        <fullName evidence="8">Transcriptional coactivator p15 (PC4) C-terminal domain-containing protein</fullName>
    </recommendedName>
</protein>
<evidence type="ECO:0000256" key="3">
    <source>
        <dbReference type="ARBA" id="ARBA00023015"/>
    </source>
</evidence>
<organism evidence="9 12">
    <name type="scientific">Hortaea werneckii</name>
    <name type="common">Black yeast</name>
    <name type="synonym">Cladosporium werneckii</name>
    <dbReference type="NCBI Taxonomy" id="91943"/>
    <lineage>
        <taxon>Eukaryota</taxon>
        <taxon>Fungi</taxon>
        <taxon>Dikarya</taxon>
        <taxon>Ascomycota</taxon>
        <taxon>Pezizomycotina</taxon>
        <taxon>Dothideomycetes</taxon>
        <taxon>Dothideomycetidae</taxon>
        <taxon>Mycosphaerellales</taxon>
        <taxon>Teratosphaeriaceae</taxon>
        <taxon>Hortaea</taxon>
    </lineage>
</organism>
<evidence type="ECO:0000313" key="10">
    <source>
        <dbReference type="EMBL" id="RMY09418.1"/>
    </source>
</evidence>
<dbReference type="Proteomes" id="UP000271337">
    <property type="component" value="Unassembled WGS sequence"/>
</dbReference>
<dbReference type="PANTHER" id="PTHR13215">
    <property type="entry name" value="RNA POLYMERASE II TRANSCRIPTIONAL COACTIVATOR"/>
    <property type="match status" value="1"/>
</dbReference>
<dbReference type="Pfam" id="PF02229">
    <property type="entry name" value="PC4"/>
    <property type="match status" value="1"/>
</dbReference>
<evidence type="ECO:0000259" key="8">
    <source>
        <dbReference type="Pfam" id="PF02229"/>
    </source>
</evidence>
<feature type="compositionally biased region" description="Acidic residues" evidence="7">
    <location>
        <begin position="9"/>
        <end position="18"/>
    </location>
</feature>
<keyword evidence="3" id="KW-0805">Transcription regulation</keyword>
<keyword evidence="4" id="KW-0238">DNA-binding</keyword>
<evidence type="ECO:0000256" key="2">
    <source>
        <dbReference type="ARBA" id="ARBA00009001"/>
    </source>
</evidence>
<feature type="compositionally biased region" description="Basic and acidic residues" evidence="7">
    <location>
        <begin position="146"/>
        <end position="159"/>
    </location>
</feature>
<keyword evidence="5" id="KW-0804">Transcription</keyword>
<accession>A0A3M6WCR3</accession>
<evidence type="ECO:0000256" key="1">
    <source>
        <dbReference type="ARBA" id="ARBA00004123"/>
    </source>
</evidence>
<dbReference type="Gene3D" id="2.30.31.10">
    <property type="entry name" value="Transcriptional Coactivator Pc4, Chain A"/>
    <property type="match status" value="1"/>
</dbReference>
<sequence length="165" mass="18344">MYERSSEYVNEDGDDFVEDAPQNKKRRGGAKAQAHTEIHKDDDGNEFWEANDGVQISGKRRVQVSTFKGSTFVGIREFYEKDGKMLPGKKGISLSVDQYNAVVEVMPQIEQVLKNKNVEVARPDYDKGEESGAPVQEESEPNAASDDAKSDKKANHEATSDEDEG</sequence>
<feature type="compositionally biased region" description="Basic and acidic residues" evidence="7">
    <location>
        <begin position="117"/>
        <end position="130"/>
    </location>
</feature>
<evidence type="ECO:0000313" key="12">
    <source>
        <dbReference type="Proteomes" id="UP000281245"/>
    </source>
</evidence>
<dbReference type="GO" id="GO:0003677">
    <property type="term" value="F:DNA binding"/>
    <property type="evidence" value="ECO:0007669"/>
    <property type="project" value="UniProtKB-KW"/>
</dbReference>
<dbReference type="InterPro" id="IPR045125">
    <property type="entry name" value="Sub1/Tcp4-like"/>
</dbReference>
<feature type="region of interest" description="Disordered" evidence="7">
    <location>
        <begin position="117"/>
        <end position="165"/>
    </location>
</feature>
<evidence type="ECO:0000256" key="5">
    <source>
        <dbReference type="ARBA" id="ARBA00023163"/>
    </source>
</evidence>
<dbReference type="EMBL" id="QWIL01000999">
    <property type="protein sequence ID" value="RMY09418.1"/>
    <property type="molecule type" value="Genomic_DNA"/>
</dbReference>
<dbReference type="EMBL" id="QWIJ01001153">
    <property type="protein sequence ID" value="RMX76191.1"/>
    <property type="molecule type" value="Genomic_DNA"/>
</dbReference>
<comment type="similarity">
    <text evidence="2">Belongs to the transcriptional coactivator PC4 family.</text>
</comment>
<dbReference type="OrthoDB" id="2505440at2759"/>
<evidence type="ECO:0000313" key="11">
    <source>
        <dbReference type="Proteomes" id="UP000271337"/>
    </source>
</evidence>
<evidence type="ECO:0000313" key="9">
    <source>
        <dbReference type="EMBL" id="RMX76191.1"/>
    </source>
</evidence>
<evidence type="ECO:0000256" key="4">
    <source>
        <dbReference type="ARBA" id="ARBA00023125"/>
    </source>
</evidence>
<comment type="subcellular location">
    <subcellularLocation>
        <location evidence="1">Nucleus</location>
    </subcellularLocation>
</comment>
<evidence type="ECO:0000256" key="7">
    <source>
        <dbReference type="SAM" id="MobiDB-lite"/>
    </source>
</evidence>
<name>A0A3M6WCR3_HORWE</name>
<evidence type="ECO:0000256" key="6">
    <source>
        <dbReference type="ARBA" id="ARBA00023242"/>
    </source>
</evidence>
<comment type="caution">
    <text evidence="9">The sequence shown here is derived from an EMBL/GenBank/DDBJ whole genome shotgun (WGS) entry which is preliminary data.</text>
</comment>
<dbReference type="SUPFAM" id="SSF54447">
    <property type="entry name" value="ssDNA-binding transcriptional regulator domain"/>
    <property type="match status" value="1"/>
</dbReference>
<proteinExistence type="inferred from homology"/>
<feature type="domain" description="Transcriptional coactivator p15 (PC4) C-terminal" evidence="8">
    <location>
        <begin position="55"/>
        <end position="104"/>
    </location>
</feature>
<gene>
    <name evidence="10" type="ORF">D0867_08721</name>
    <name evidence="9" type="ORF">D0869_10937</name>
</gene>
<feature type="region of interest" description="Disordered" evidence="7">
    <location>
        <begin position="1"/>
        <end position="46"/>
    </location>
</feature>
<reference evidence="11 12" key="1">
    <citation type="journal article" date="2018" name="BMC Genomics">
        <title>Genomic evidence for intraspecific hybridization in a clonal and extremely halotolerant yeast.</title>
        <authorList>
            <person name="Gostincar C."/>
            <person name="Stajich J.E."/>
            <person name="Zupancic J."/>
            <person name="Zalar P."/>
            <person name="Gunde-Cimerman N."/>
        </authorList>
    </citation>
    <scope>NUCLEOTIDE SEQUENCE [LARGE SCALE GENOMIC DNA]</scope>
    <source>
        <strain evidence="9 12">EXF-6656</strain>
        <strain evidence="10 11">EXF-6669</strain>
    </source>
</reference>
<dbReference type="GO" id="GO:0005634">
    <property type="term" value="C:nucleus"/>
    <property type="evidence" value="ECO:0007669"/>
    <property type="project" value="UniProtKB-SubCell"/>
</dbReference>
<keyword evidence="6" id="KW-0539">Nucleus</keyword>
<dbReference type="GO" id="GO:0003713">
    <property type="term" value="F:transcription coactivator activity"/>
    <property type="evidence" value="ECO:0007669"/>
    <property type="project" value="InterPro"/>
</dbReference>
<dbReference type="InterPro" id="IPR009044">
    <property type="entry name" value="ssDNA-bd_transcriptional_reg"/>
</dbReference>